<dbReference type="RefSeq" id="WP_345128456.1">
    <property type="nucleotide sequence ID" value="NZ_BAABAT010000009.1"/>
</dbReference>
<evidence type="ECO:0000313" key="2">
    <source>
        <dbReference type="Proteomes" id="UP001500620"/>
    </source>
</evidence>
<evidence type="ECO:0000313" key="1">
    <source>
        <dbReference type="EMBL" id="GAA4250399.1"/>
    </source>
</evidence>
<dbReference type="Pfam" id="PF14559">
    <property type="entry name" value="TPR_19"/>
    <property type="match status" value="1"/>
</dbReference>
<dbReference type="EMBL" id="BAABAT010000009">
    <property type="protein sequence ID" value="GAA4250399.1"/>
    <property type="molecule type" value="Genomic_DNA"/>
</dbReference>
<proteinExistence type="predicted"/>
<gene>
    <name evidence="1" type="ORF">GCM10022255_038770</name>
</gene>
<dbReference type="Gene3D" id="1.25.40.10">
    <property type="entry name" value="Tetratricopeptide repeat domain"/>
    <property type="match status" value="1"/>
</dbReference>
<organism evidence="1 2">
    <name type="scientific">Dactylosporangium darangshiense</name>
    <dbReference type="NCBI Taxonomy" id="579108"/>
    <lineage>
        <taxon>Bacteria</taxon>
        <taxon>Bacillati</taxon>
        <taxon>Actinomycetota</taxon>
        <taxon>Actinomycetes</taxon>
        <taxon>Micromonosporales</taxon>
        <taxon>Micromonosporaceae</taxon>
        <taxon>Dactylosporangium</taxon>
    </lineage>
</organism>
<keyword evidence="2" id="KW-1185">Reference proteome</keyword>
<evidence type="ECO:0008006" key="3">
    <source>
        <dbReference type="Google" id="ProtNLM"/>
    </source>
</evidence>
<reference evidence="2" key="1">
    <citation type="journal article" date="2019" name="Int. J. Syst. Evol. Microbiol.">
        <title>The Global Catalogue of Microorganisms (GCM) 10K type strain sequencing project: providing services to taxonomists for standard genome sequencing and annotation.</title>
        <authorList>
            <consortium name="The Broad Institute Genomics Platform"/>
            <consortium name="The Broad Institute Genome Sequencing Center for Infectious Disease"/>
            <person name="Wu L."/>
            <person name="Ma J."/>
        </authorList>
    </citation>
    <scope>NUCLEOTIDE SEQUENCE [LARGE SCALE GENOMIC DNA]</scope>
    <source>
        <strain evidence="2">JCM 17441</strain>
    </source>
</reference>
<accession>A0ABP8D9D1</accession>
<dbReference type="InterPro" id="IPR011990">
    <property type="entry name" value="TPR-like_helical_dom_sf"/>
</dbReference>
<protein>
    <recommendedName>
        <fullName evidence="3">Tetratricopeptide repeat protein</fullName>
    </recommendedName>
</protein>
<dbReference type="SUPFAM" id="SSF48452">
    <property type="entry name" value="TPR-like"/>
    <property type="match status" value="1"/>
</dbReference>
<name>A0ABP8D9D1_9ACTN</name>
<sequence>MVLERQGRVGDAVALLQAHLRSGEAPLNYVEQLADLLARHNREAEQRDLAAGPGDEGAAFRLAGWLEEQARADEAIDVLRPLATAGSPNAAAALAGLLVRHGRVDEAIEVLRPVPQATADPECIVDMLCNLLIDQGRADEALAVIEDLAARGGGTRIDIARERSKVLARSGQVEQAIAQLRDFADSGADYVTTMLADLLVDAARADEAVAVLRAGEQSTTIRTHLAKVLIGQGRVREAVELFHAEAAKKRAAQLEEDAAFWRRFRAGAPAVLRRQATSAEAGRLADRRPVGH</sequence>
<dbReference type="Proteomes" id="UP001500620">
    <property type="component" value="Unassembled WGS sequence"/>
</dbReference>
<comment type="caution">
    <text evidence="1">The sequence shown here is derived from an EMBL/GenBank/DDBJ whole genome shotgun (WGS) entry which is preliminary data.</text>
</comment>